<feature type="compositionally biased region" description="Basic and acidic residues" evidence="1">
    <location>
        <begin position="53"/>
        <end position="63"/>
    </location>
</feature>
<accession>A0AA39SWC6</accession>
<protein>
    <submittedName>
        <fullName evidence="2">Uncharacterized protein</fullName>
    </submittedName>
</protein>
<evidence type="ECO:0000313" key="2">
    <source>
        <dbReference type="EMBL" id="KAK0601072.1"/>
    </source>
</evidence>
<proteinExistence type="predicted"/>
<feature type="region of interest" description="Disordered" evidence="1">
    <location>
        <begin position="41"/>
        <end position="88"/>
    </location>
</feature>
<reference evidence="2" key="1">
    <citation type="journal article" date="2022" name="Plant J.">
        <title>Strategies of tolerance reflected in two North American maple genomes.</title>
        <authorList>
            <person name="McEvoy S.L."/>
            <person name="Sezen U.U."/>
            <person name="Trouern-Trend A."/>
            <person name="McMahon S.M."/>
            <person name="Schaberg P.G."/>
            <person name="Yang J."/>
            <person name="Wegrzyn J.L."/>
            <person name="Swenson N.G."/>
        </authorList>
    </citation>
    <scope>NUCLEOTIDE SEQUENCE</scope>
    <source>
        <strain evidence="2">NS2018</strain>
    </source>
</reference>
<feature type="compositionally biased region" description="Low complexity" evidence="1">
    <location>
        <begin position="144"/>
        <end position="156"/>
    </location>
</feature>
<dbReference type="Proteomes" id="UP001168877">
    <property type="component" value="Unassembled WGS sequence"/>
</dbReference>
<evidence type="ECO:0000313" key="3">
    <source>
        <dbReference type="Proteomes" id="UP001168877"/>
    </source>
</evidence>
<dbReference type="EMBL" id="JAUESC010000003">
    <property type="protein sequence ID" value="KAK0601072.1"/>
    <property type="molecule type" value="Genomic_DNA"/>
</dbReference>
<feature type="compositionally biased region" description="Acidic residues" evidence="1">
    <location>
        <begin position="64"/>
        <end position="73"/>
    </location>
</feature>
<organism evidence="2 3">
    <name type="scientific">Acer saccharum</name>
    <name type="common">Sugar maple</name>
    <dbReference type="NCBI Taxonomy" id="4024"/>
    <lineage>
        <taxon>Eukaryota</taxon>
        <taxon>Viridiplantae</taxon>
        <taxon>Streptophyta</taxon>
        <taxon>Embryophyta</taxon>
        <taxon>Tracheophyta</taxon>
        <taxon>Spermatophyta</taxon>
        <taxon>Magnoliopsida</taxon>
        <taxon>eudicotyledons</taxon>
        <taxon>Gunneridae</taxon>
        <taxon>Pentapetalae</taxon>
        <taxon>rosids</taxon>
        <taxon>malvids</taxon>
        <taxon>Sapindales</taxon>
        <taxon>Sapindaceae</taxon>
        <taxon>Hippocastanoideae</taxon>
        <taxon>Acereae</taxon>
        <taxon>Acer</taxon>
    </lineage>
</organism>
<evidence type="ECO:0000256" key="1">
    <source>
        <dbReference type="SAM" id="MobiDB-lite"/>
    </source>
</evidence>
<feature type="compositionally biased region" description="Polar residues" evidence="1">
    <location>
        <begin position="158"/>
        <end position="175"/>
    </location>
</feature>
<gene>
    <name evidence="2" type="ORF">LWI29_021064</name>
</gene>
<dbReference type="AlphaFoldDB" id="A0AA39SWC6"/>
<feature type="compositionally biased region" description="Low complexity" evidence="1">
    <location>
        <begin position="74"/>
        <end position="88"/>
    </location>
</feature>
<feature type="region of interest" description="Disordered" evidence="1">
    <location>
        <begin position="120"/>
        <end position="180"/>
    </location>
</feature>
<comment type="caution">
    <text evidence="2">The sequence shown here is derived from an EMBL/GenBank/DDBJ whole genome shotgun (WGS) entry which is preliminary data.</text>
</comment>
<feature type="compositionally biased region" description="Polar residues" evidence="1">
    <location>
        <begin position="124"/>
        <end position="137"/>
    </location>
</feature>
<name>A0AA39SWC6_ACESA</name>
<keyword evidence="3" id="KW-1185">Reference proteome</keyword>
<sequence>MGDRDANVPITRADLDAQNVRIDNLNDQIREIHDLLQQAVGNNGGVARGNNHRGNDRRPRVQEDDSESEEEVVEPPLDNNLNLQNNRYNRNNFDDYRVKTLQEAINMALMAELMEKEKRPVNYKRNTSNYSNNTIVSSPDKGKSGQQQVGGSSRGVNEGSSPTFNKGQTRTQLQRENPYARPMRDIFYRCQTPGHCSNTCPNRRQANLLESE</sequence>
<reference evidence="2" key="2">
    <citation type="submission" date="2023-06" db="EMBL/GenBank/DDBJ databases">
        <authorList>
            <person name="Swenson N.G."/>
            <person name="Wegrzyn J.L."/>
            <person name="Mcevoy S.L."/>
        </authorList>
    </citation>
    <scope>NUCLEOTIDE SEQUENCE</scope>
    <source>
        <strain evidence="2">NS2018</strain>
        <tissue evidence="2">Leaf</tissue>
    </source>
</reference>